<dbReference type="Gene3D" id="1.10.30.10">
    <property type="entry name" value="High mobility group box domain"/>
    <property type="match status" value="1"/>
</dbReference>
<accession>A0ABR3JBM5</accession>
<keyword evidence="3" id="KW-1185">Reference proteome</keyword>
<evidence type="ECO:0000313" key="3">
    <source>
        <dbReference type="Proteomes" id="UP001556367"/>
    </source>
</evidence>
<gene>
    <name evidence="2" type="ORF">HGRIS_004375</name>
</gene>
<organism evidence="2 3">
    <name type="scientific">Hohenbuehelia grisea</name>
    <dbReference type="NCBI Taxonomy" id="104357"/>
    <lineage>
        <taxon>Eukaryota</taxon>
        <taxon>Fungi</taxon>
        <taxon>Dikarya</taxon>
        <taxon>Basidiomycota</taxon>
        <taxon>Agaricomycotina</taxon>
        <taxon>Agaricomycetes</taxon>
        <taxon>Agaricomycetidae</taxon>
        <taxon>Agaricales</taxon>
        <taxon>Pleurotineae</taxon>
        <taxon>Pleurotaceae</taxon>
        <taxon>Hohenbuehelia</taxon>
    </lineage>
</organism>
<evidence type="ECO:0000256" key="1">
    <source>
        <dbReference type="SAM" id="MobiDB-lite"/>
    </source>
</evidence>
<dbReference type="EMBL" id="JASNQZ010000008">
    <property type="protein sequence ID" value="KAL0953104.1"/>
    <property type="molecule type" value="Genomic_DNA"/>
</dbReference>
<dbReference type="SUPFAM" id="SSF47095">
    <property type="entry name" value="HMG-box"/>
    <property type="match status" value="1"/>
</dbReference>
<feature type="compositionally biased region" description="Basic and acidic residues" evidence="1">
    <location>
        <begin position="1"/>
        <end position="26"/>
    </location>
</feature>
<feature type="compositionally biased region" description="Basic residues" evidence="1">
    <location>
        <begin position="77"/>
        <end position="88"/>
    </location>
</feature>
<feature type="compositionally biased region" description="Basic and acidic residues" evidence="1">
    <location>
        <begin position="61"/>
        <end position="76"/>
    </location>
</feature>
<protein>
    <recommendedName>
        <fullName evidence="4">HMG box domain-containing protein</fullName>
    </recommendedName>
</protein>
<dbReference type="Proteomes" id="UP001556367">
    <property type="component" value="Unassembled WGS sequence"/>
</dbReference>
<proteinExistence type="predicted"/>
<sequence>MPKAASDSKKASSAKGKKDTKKDKRAPTAYNLFVKANLQPWRAANAGKTPGEAMAHMAALWREHPDNPNRGKEPKARKPKAGAKKTKRGKENDAPADIGSDETIPNSDD</sequence>
<evidence type="ECO:0000313" key="2">
    <source>
        <dbReference type="EMBL" id="KAL0953104.1"/>
    </source>
</evidence>
<dbReference type="InterPro" id="IPR036910">
    <property type="entry name" value="HMG_box_dom_sf"/>
</dbReference>
<reference evidence="3" key="1">
    <citation type="submission" date="2024-06" db="EMBL/GenBank/DDBJ databases">
        <title>Multi-omics analyses provide insights into the biosynthesis of the anticancer antibiotic pleurotin in Hohenbuehelia grisea.</title>
        <authorList>
            <person name="Weaver J.A."/>
            <person name="Alberti F."/>
        </authorList>
    </citation>
    <scope>NUCLEOTIDE SEQUENCE [LARGE SCALE GENOMIC DNA]</scope>
    <source>
        <strain evidence="3">T-177</strain>
    </source>
</reference>
<dbReference type="CDD" id="cd00084">
    <property type="entry name" value="HMG-box_SF"/>
    <property type="match status" value="1"/>
</dbReference>
<feature type="region of interest" description="Disordered" evidence="1">
    <location>
        <begin position="44"/>
        <end position="109"/>
    </location>
</feature>
<evidence type="ECO:0008006" key="4">
    <source>
        <dbReference type="Google" id="ProtNLM"/>
    </source>
</evidence>
<name>A0ABR3JBM5_9AGAR</name>
<comment type="caution">
    <text evidence="2">The sequence shown here is derived from an EMBL/GenBank/DDBJ whole genome shotgun (WGS) entry which is preliminary data.</text>
</comment>
<feature type="region of interest" description="Disordered" evidence="1">
    <location>
        <begin position="1"/>
        <end position="31"/>
    </location>
</feature>